<dbReference type="InterPro" id="IPR001611">
    <property type="entry name" value="Leu-rich_rpt"/>
</dbReference>
<dbReference type="SMART" id="SM00369">
    <property type="entry name" value="LRR_TYP"/>
    <property type="match status" value="5"/>
</dbReference>
<evidence type="ECO:0000256" key="5">
    <source>
        <dbReference type="SAM" id="Phobius"/>
    </source>
</evidence>
<dbReference type="PANTHER" id="PTHR24366">
    <property type="entry name" value="IG(IMMUNOGLOBULIN) AND LRR(LEUCINE RICH REPEAT) DOMAINS"/>
    <property type="match status" value="1"/>
</dbReference>
<dbReference type="SMART" id="SM00082">
    <property type="entry name" value="LRRCT"/>
    <property type="match status" value="1"/>
</dbReference>
<feature type="domain" description="LRRCT" evidence="7">
    <location>
        <begin position="207"/>
        <end position="267"/>
    </location>
</feature>
<evidence type="ECO:0000256" key="4">
    <source>
        <dbReference type="SAM" id="MobiDB-lite"/>
    </source>
</evidence>
<dbReference type="Gene3D" id="3.80.10.10">
    <property type="entry name" value="Ribonuclease Inhibitor"/>
    <property type="match status" value="2"/>
</dbReference>
<dbReference type="KEGG" id="pki:111836339"/>
<evidence type="ECO:0000256" key="3">
    <source>
        <dbReference type="ARBA" id="ARBA00022737"/>
    </source>
</evidence>
<name>A0A3B3QI58_9TELE</name>
<evidence type="ECO:0000256" key="1">
    <source>
        <dbReference type="ARBA" id="ARBA00022614"/>
    </source>
</evidence>
<dbReference type="InterPro" id="IPR003591">
    <property type="entry name" value="Leu-rich_rpt_typical-subtyp"/>
</dbReference>
<dbReference type="OrthoDB" id="8400687at2759"/>
<reference evidence="8" key="2">
    <citation type="submission" date="2025-09" db="UniProtKB">
        <authorList>
            <consortium name="Ensembl"/>
        </authorList>
    </citation>
    <scope>IDENTIFICATION</scope>
</reference>
<dbReference type="AlphaFoldDB" id="A0A3B3QI58"/>
<dbReference type="Ensembl" id="ENSPKIT00000029259.1">
    <property type="protein sequence ID" value="ENSPKIP00000005265.1"/>
    <property type="gene ID" value="ENSPKIG00000022009.1"/>
</dbReference>
<dbReference type="STRING" id="1676925.ENSPKIP00000005265"/>
<dbReference type="PROSITE" id="PS51450">
    <property type="entry name" value="LRR"/>
    <property type="match status" value="1"/>
</dbReference>
<keyword evidence="5" id="KW-1133">Transmembrane helix</keyword>
<dbReference type="PRINTS" id="PR00019">
    <property type="entry name" value="LEURICHRPT"/>
</dbReference>
<keyword evidence="5" id="KW-0812">Transmembrane</keyword>
<feature type="transmembrane region" description="Helical" evidence="5">
    <location>
        <begin position="454"/>
        <end position="483"/>
    </location>
</feature>
<dbReference type="SUPFAM" id="SSF52058">
    <property type="entry name" value="L domain-like"/>
    <property type="match status" value="1"/>
</dbReference>
<feature type="chain" id="PRO_5017298274" evidence="6">
    <location>
        <begin position="22"/>
        <end position="727"/>
    </location>
</feature>
<sequence length="727" mass="81462">MNLFFLQFLLLLYQCCQQASSNCVSGTNTDHKPLVSCIDMGLRDIPSTVEWTTEVLIFKNNSFASLSWTAYTNFSKLHELDLSQNQVSALLRTSELVLPTLKILWLSSNRLQELPADAFAAAARLVEIYLDGNQLQTLNSAAFRGLTYLEILDLSQNRIRAVPKDLLYVIPSTVLKTFDIENNYLTSLPNKFFSSKPNIPYVYLSQNPWVCNCEMEYLQSWLDDESFNVYIHTGPDSILSDPESVVCDSPSHLKNRSIINLENGYCSEPEIQTDITPVTAIHDTETVLSEEHTLAQTTNTLIQMTDIQTMVEPILTTHSTHSKSRTLPPTTAIEAIVQSISTTHSTHSKARTLPPTIATEAIVQRISTTYSRQTKVNTLPPTIRTDTTVQPTSTTYSRQTKVNTFLPRTGTEITVEPTFLTTTMLPTGFSPSVRMFGEQGQRSKQNGPVVVYCWWLFVGYLCLCILLGLWLCVGCFWILRIYIRVYLPLSRWKRAKTEHLRHELKSVEGSAENRKIKTADRAEDISLPLEGTGGVQAVFRSMLFVSVSDEGESEGENAALTSVEMGQEDATAGEEGETGPVSIKRRENQDVIRKSLYRVVNRDGEPSVLRHMQSYELSDRDPEMKQESRELMTRYSLILREEQVDGKQEESRVGSKERSSRSGVTAGNEWVVGEWEWKPGERGPAGQSMNVGDPMALMPLMATGVDFLPGNIDTSAVDSHDTSETSV</sequence>
<feature type="region of interest" description="Disordered" evidence="4">
    <location>
        <begin position="643"/>
        <end position="666"/>
    </location>
</feature>
<dbReference type="Pfam" id="PF13855">
    <property type="entry name" value="LRR_8"/>
    <property type="match status" value="1"/>
</dbReference>
<reference evidence="8" key="1">
    <citation type="submission" date="2025-08" db="UniProtKB">
        <authorList>
            <consortium name="Ensembl"/>
        </authorList>
    </citation>
    <scope>IDENTIFICATION</scope>
</reference>
<feature type="signal peptide" evidence="6">
    <location>
        <begin position="1"/>
        <end position="21"/>
    </location>
</feature>
<keyword evidence="9" id="KW-1185">Reference proteome</keyword>
<feature type="compositionally biased region" description="Basic and acidic residues" evidence="4">
    <location>
        <begin position="643"/>
        <end position="660"/>
    </location>
</feature>
<dbReference type="Proteomes" id="UP000261540">
    <property type="component" value="Unplaced"/>
</dbReference>
<keyword evidence="3" id="KW-0677">Repeat</keyword>
<dbReference type="InterPro" id="IPR000483">
    <property type="entry name" value="Cys-rich_flank_reg_C"/>
</dbReference>
<accession>A0A3B3QI58</accession>
<protein>
    <submittedName>
        <fullName evidence="8">Platelet glycoprotein Ib alpha chain-like</fullName>
    </submittedName>
</protein>
<keyword evidence="1" id="KW-0433">Leucine-rich repeat</keyword>
<organism evidence="8 9">
    <name type="scientific">Paramormyrops kingsleyae</name>
    <dbReference type="NCBI Taxonomy" id="1676925"/>
    <lineage>
        <taxon>Eukaryota</taxon>
        <taxon>Metazoa</taxon>
        <taxon>Chordata</taxon>
        <taxon>Craniata</taxon>
        <taxon>Vertebrata</taxon>
        <taxon>Euteleostomi</taxon>
        <taxon>Actinopterygii</taxon>
        <taxon>Neopterygii</taxon>
        <taxon>Teleostei</taxon>
        <taxon>Osteoglossocephala</taxon>
        <taxon>Osteoglossomorpha</taxon>
        <taxon>Osteoglossiformes</taxon>
        <taxon>Mormyridae</taxon>
        <taxon>Paramormyrops</taxon>
    </lineage>
</organism>
<evidence type="ECO:0000313" key="9">
    <source>
        <dbReference type="Proteomes" id="UP000261540"/>
    </source>
</evidence>
<proteinExistence type="predicted"/>
<evidence type="ECO:0000259" key="7">
    <source>
        <dbReference type="SMART" id="SM00082"/>
    </source>
</evidence>
<dbReference type="GeneTree" id="ENSGT00940000169810"/>
<keyword evidence="2 6" id="KW-0732">Signal</keyword>
<dbReference type="InterPro" id="IPR032675">
    <property type="entry name" value="LRR_dom_sf"/>
</dbReference>
<evidence type="ECO:0000256" key="6">
    <source>
        <dbReference type="SAM" id="SignalP"/>
    </source>
</evidence>
<keyword evidence="5" id="KW-0472">Membrane</keyword>
<evidence type="ECO:0000313" key="8">
    <source>
        <dbReference type="Ensembl" id="ENSPKIP00000005265.1"/>
    </source>
</evidence>
<dbReference type="PANTHER" id="PTHR24366:SF158">
    <property type="entry name" value="PLATELET GLYCOPROTEIN IB ALPHA CHAIN-LIKE-RELATED"/>
    <property type="match status" value="1"/>
</dbReference>
<evidence type="ECO:0000256" key="2">
    <source>
        <dbReference type="ARBA" id="ARBA00022729"/>
    </source>
</evidence>